<reference evidence="3 4" key="1">
    <citation type="journal article" date="2014" name="Int. J. Syst. Evol. Microbiol.">
        <title>Complete genome sequence of Corynebacterium casei LMG S-19264T (=DSM 44701T), isolated from a smear-ripened cheese.</title>
        <authorList>
            <consortium name="US DOE Joint Genome Institute (JGI-PGF)"/>
            <person name="Walter F."/>
            <person name="Albersmeier A."/>
            <person name="Kalinowski J."/>
            <person name="Ruckert C."/>
        </authorList>
    </citation>
    <scope>NUCLEOTIDE SEQUENCE [LARGE SCALE GENOMIC DNA]</scope>
    <source>
        <strain evidence="3 4">CGMCC 1.12976</strain>
    </source>
</reference>
<gene>
    <name evidence="3" type="ORF">GCM10011399_06590</name>
</gene>
<dbReference type="EMBL" id="BMGP01000001">
    <property type="protein sequence ID" value="GGF15475.1"/>
    <property type="molecule type" value="Genomic_DNA"/>
</dbReference>
<dbReference type="AlphaFoldDB" id="A0A917B1V4"/>
<name>A0A917B1V4_9MICO</name>
<dbReference type="PANTHER" id="PTHR41878">
    <property type="entry name" value="LEXA REPRESSOR-RELATED"/>
    <property type="match status" value="1"/>
</dbReference>
<dbReference type="RefSeq" id="WP_188673589.1">
    <property type="nucleotide sequence ID" value="NZ_BMGP01000001.1"/>
</dbReference>
<keyword evidence="4" id="KW-1185">Reference proteome</keyword>
<dbReference type="Gene3D" id="3.10.290.30">
    <property type="entry name" value="MM3350-like"/>
    <property type="match status" value="1"/>
</dbReference>
<proteinExistence type="predicted"/>
<sequence length="548" mass="59594">MSSEPRNRDRDSDDRVEDETGRSPDSESTEQFVARFLAATKGVDPRELLHQLTALASEARVPAAKAFELPPRPETPVRIQLRADLVGARPPLWRRLVIPGEFTMADVHDVLKEAFGWTNSHLHRFDLGAAYSRDVPGIVMQYEIDEGDDGILESTVTLDQVVSGPGDAFTYTYDFGDNWSHRIVVEKVESLDEAAPDARPAQCLVARRNGPPEDIGGIHSFDELLAAAREPSTNQDEWVQEQLEHYGPEFLEDADAEVNIVDLNARLSSLSAARAVPAWLAEHPSPLADLILKTLTDDASRYAMRVLGACGVNDDRPAPSEADAARATAVIGTFLSFIPPEGVSLTTASYLRPSVVSAMMAELDPKKWWIGEANREIATPPLLNLRTTVSALGLTRVRKGHFGLTVAGAKVAHDPVALWRHIAKRLPVESGRWAPDIGMLLLLLVGAQQEDFAVDDLSVSAAPSGASASSAALTTLIDELDWLTGAAGWHFERSNSYSRSQAFGAVRSTVDVLTWAATGELFGSRGMKAEALLSDGARELARAALREW</sequence>
<feature type="domain" description="Plasmid pRiA4b Orf3-like" evidence="2">
    <location>
        <begin position="79"/>
        <end position="251"/>
    </location>
</feature>
<protein>
    <recommendedName>
        <fullName evidence="2">Plasmid pRiA4b Orf3-like domain-containing protein</fullName>
    </recommendedName>
</protein>
<organism evidence="3 4">
    <name type="scientific">Subtercola lobariae</name>
    <dbReference type="NCBI Taxonomy" id="1588641"/>
    <lineage>
        <taxon>Bacteria</taxon>
        <taxon>Bacillati</taxon>
        <taxon>Actinomycetota</taxon>
        <taxon>Actinomycetes</taxon>
        <taxon>Micrococcales</taxon>
        <taxon>Microbacteriaceae</taxon>
        <taxon>Subtercola</taxon>
    </lineage>
</organism>
<feature type="region of interest" description="Disordered" evidence="1">
    <location>
        <begin position="1"/>
        <end position="31"/>
    </location>
</feature>
<dbReference type="Pfam" id="PF07929">
    <property type="entry name" value="PRiA4_ORF3"/>
    <property type="match status" value="1"/>
</dbReference>
<evidence type="ECO:0000256" key="1">
    <source>
        <dbReference type="SAM" id="MobiDB-lite"/>
    </source>
</evidence>
<accession>A0A917B1V4</accession>
<feature type="compositionally biased region" description="Basic and acidic residues" evidence="1">
    <location>
        <begin position="1"/>
        <end position="25"/>
    </location>
</feature>
<dbReference type="Proteomes" id="UP000598775">
    <property type="component" value="Unassembled WGS sequence"/>
</dbReference>
<evidence type="ECO:0000259" key="2">
    <source>
        <dbReference type="Pfam" id="PF07929"/>
    </source>
</evidence>
<comment type="caution">
    <text evidence="3">The sequence shown here is derived from an EMBL/GenBank/DDBJ whole genome shotgun (WGS) entry which is preliminary data.</text>
</comment>
<dbReference type="PANTHER" id="PTHR41878:SF1">
    <property type="entry name" value="TNPR PROTEIN"/>
    <property type="match status" value="1"/>
</dbReference>
<dbReference type="InterPro" id="IPR012912">
    <property type="entry name" value="Plasmid_pRiA4b_Orf3-like"/>
</dbReference>
<dbReference type="SUPFAM" id="SSF159941">
    <property type="entry name" value="MM3350-like"/>
    <property type="match status" value="1"/>
</dbReference>
<evidence type="ECO:0000313" key="4">
    <source>
        <dbReference type="Proteomes" id="UP000598775"/>
    </source>
</evidence>
<dbReference type="InterPro" id="IPR024047">
    <property type="entry name" value="MM3350-like_sf"/>
</dbReference>
<evidence type="ECO:0000313" key="3">
    <source>
        <dbReference type="EMBL" id="GGF15475.1"/>
    </source>
</evidence>